<evidence type="ECO:0000256" key="1">
    <source>
        <dbReference type="ARBA" id="ARBA00022801"/>
    </source>
</evidence>
<evidence type="ECO:0000313" key="4">
    <source>
        <dbReference type="EMBL" id="PZP54620.1"/>
    </source>
</evidence>
<evidence type="ECO:0000256" key="3">
    <source>
        <dbReference type="ARBA" id="ARBA00023098"/>
    </source>
</evidence>
<accession>A0A2W5FLD9</accession>
<comment type="caution">
    <text evidence="4">The sequence shown here is derived from an EMBL/GenBank/DDBJ whole genome shotgun (WGS) entry which is preliminary data.</text>
</comment>
<dbReference type="GO" id="GO:0016042">
    <property type="term" value="P:lipid catabolic process"/>
    <property type="evidence" value="ECO:0007669"/>
    <property type="project" value="UniProtKB-KW"/>
</dbReference>
<proteinExistence type="predicted"/>
<sequence>MTYWTPDITEAEIHPVTIERGVWTDPSRENRPVPYKIYIPQGIEGKMPTIVWSHGLGGSRDGAGFISRYVASYGFVIVHIQHKGSDSGLWEGKPGHPWDVIRATPVPRKATLQRLLDVPFAINQLEKMELPQADLSRLGMSGHSFGAMTTQTMAGQRRGLGHRLYDLFEERFKAAIAYSPVPVTYKASHRLEDFYGGIRIPMLYMTGTEDSSPVNAEITYKTRIDVFEHAKGPEQHLLILEDGDHMVYNGSRGQLKDNPKRDIHEKIIKLSSLAFWDAYLKSDAAAKEWLTGGAFENWLGAEAEYKFKA</sequence>
<organism evidence="4 5">
    <name type="scientific">Micavibrio aeruginosavorus</name>
    <dbReference type="NCBI Taxonomy" id="349221"/>
    <lineage>
        <taxon>Bacteria</taxon>
        <taxon>Pseudomonadati</taxon>
        <taxon>Bdellovibrionota</taxon>
        <taxon>Bdellovibrionia</taxon>
        <taxon>Bdellovibrionales</taxon>
        <taxon>Pseudobdellovibrionaceae</taxon>
        <taxon>Micavibrio</taxon>
    </lineage>
</organism>
<evidence type="ECO:0008006" key="6">
    <source>
        <dbReference type="Google" id="ProtNLM"/>
    </source>
</evidence>
<dbReference type="GO" id="GO:0003847">
    <property type="term" value="F:1-alkyl-2-acetylglycerophosphocholine esterase activity"/>
    <property type="evidence" value="ECO:0007669"/>
    <property type="project" value="TreeGrafter"/>
</dbReference>
<dbReference type="EMBL" id="QFOT01000122">
    <property type="protein sequence ID" value="PZP54620.1"/>
    <property type="molecule type" value="Genomic_DNA"/>
</dbReference>
<reference evidence="4 5" key="1">
    <citation type="submission" date="2017-08" db="EMBL/GenBank/DDBJ databases">
        <title>Infants hospitalized years apart are colonized by the same room-sourced microbial strains.</title>
        <authorList>
            <person name="Brooks B."/>
            <person name="Olm M.R."/>
            <person name="Firek B.A."/>
            <person name="Baker R."/>
            <person name="Thomas B.C."/>
            <person name="Morowitz M.J."/>
            <person name="Banfield J.F."/>
        </authorList>
    </citation>
    <scope>NUCLEOTIDE SEQUENCE [LARGE SCALE GENOMIC DNA]</scope>
    <source>
        <strain evidence="4">S2_006_000_R2_64</strain>
    </source>
</reference>
<dbReference type="Pfam" id="PF03403">
    <property type="entry name" value="PAF-AH_p_II"/>
    <property type="match status" value="1"/>
</dbReference>
<evidence type="ECO:0000256" key="2">
    <source>
        <dbReference type="ARBA" id="ARBA00022963"/>
    </source>
</evidence>
<gene>
    <name evidence="4" type="ORF">DI586_09335</name>
</gene>
<dbReference type="Proteomes" id="UP000249739">
    <property type="component" value="Unassembled WGS sequence"/>
</dbReference>
<protein>
    <recommendedName>
        <fullName evidence="6">Dienelactone hydrolase</fullName>
    </recommendedName>
</protein>
<keyword evidence="2" id="KW-0442">Lipid degradation</keyword>
<dbReference type="InterPro" id="IPR029058">
    <property type="entry name" value="AB_hydrolase_fold"/>
</dbReference>
<name>A0A2W5FLD9_9BACT</name>
<keyword evidence="3" id="KW-0443">Lipid metabolism</keyword>
<dbReference type="AlphaFoldDB" id="A0A2W5FLD9"/>
<keyword evidence="1" id="KW-0378">Hydrolase</keyword>
<dbReference type="Gene3D" id="3.40.50.1820">
    <property type="entry name" value="alpha/beta hydrolase"/>
    <property type="match status" value="1"/>
</dbReference>
<dbReference type="PANTHER" id="PTHR10272:SF0">
    <property type="entry name" value="PLATELET-ACTIVATING FACTOR ACETYLHYDROLASE"/>
    <property type="match status" value="1"/>
</dbReference>
<evidence type="ECO:0000313" key="5">
    <source>
        <dbReference type="Proteomes" id="UP000249739"/>
    </source>
</evidence>
<dbReference type="PANTHER" id="PTHR10272">
    <property type="entry name" value="PLATELET-ACTIVATING FACTOR ACETYLHYDROLASE"/>
    <property type="match status" value="1"/>
</dbReference>
<dbReference type="SUPFAM" id="SSF53474">
    <property type="entry name" value="alpha/beta-Hydrolases"/>
    <property type="match status" value="1"/>
</dbReference>